<organism evidence="4 5">
    <name type="scientific">Splendidivirga corallicola</name>
    <dbReference type="NCBI Taxonomy" id="3051826"/>
    <lineage>
        <taxon>Bacteria</taxon>
        <taxon>Pseudomonadati</taxon>
        <taxon>Bacteroidota</taxon>
        <taxon>Cytophagia</taxon>
        <taxon>Cytophagales</taxon>
        <taxon>Splendidivirgaceae</taxon>
        <taxon>Splendidivirga</taxon>
    </lineage>
</organism>
<keyword evidence="2" id="KW-0378">Hydrolase</keyword>
<feature type="domain" description="Sulfatase N-terminal" evidence="3">
    <location>
        <begin position="26"/>
        <end position="334"/>
    </location>
</feature>
<evidence type="ECO:0000256" key="1">
    <source>
        <dbReference type="ARBA" id="ARBA00008779"/>
    </source>
</evidence>
<protein>
    <submittedName>
        <fullName evidence="4">Sulfatase-like hydrolase/transferase</fullName>
    </submittedName>
</protein>
<dbReference type="EMBL" id="JAUJEA010000012">
    <property type="protein sequence ID" value="MDN5204574.1"/>
    <property type="molecule type" value="Genomic_DNA"/>
</dbReference>
<dbReference type="PANTHER" id="PTHR42693:SF53">
    <property type="entry name" value="ENDO-4-O-SULFATASE"/>
    <property type="match status" value="1"/>
</dbReference>
<accession>A0ABT8KUW7</accession>
<gene>
    <name evidence="4" type="ORF">QQ008_24490</name>
</gene>
<evidence type="ECO:0000313" key="4">
    <source>
        <dbReference type="EMBL" id="MDN5204574.1"/>
    </source>
</evidence>
<comment type="caution">
    <text evidence="4">The sequence shown here is derived from an EMBL/GenBank/DDBJ whole genome shotgun (WGS) entry which is preliminary data.</text>
</comment>
<dbReference type="PANTHER" id="PTHR42693">
    <property type="entry name" value="ARYLSULFATASE FAMILY MEMBER"/>
    <property type="match status" value="1"/>
</dbReference>
<dbReference type="InterPro" id="IPR000917">
    <property type="entry name" value="Sulfatase_N"/>
</dbReference>
<name>A0ABT8KUW7_9BACT</name>
<proteinExistence type="inferred from homology"/>
<dbReference type="Proteomes" id="UP001172082">
    <property type="component" value="Unassembled WGS sequence"/>
</dbReference>
<comment type="similarity">
    <text evidence="1">Belongs to the sulfatase family.</text>
</comment>
<dbReference type="Gene3D" id="3.40.720.10">
    <property type="entry name" value="Alkaline Phosphatase, subunit A"/>
    <property type="match status" value="1"/>
</dbReference>
<dbReference type="InterPro" id="IPR050738">
    <property type="entry name" value="Sulfatase"/>
</dbReference>
<reference evidence="4" key="1">
    <citation type="submission" date="2023-06" db="EMBL/GenBank/DDBJ databases">
        <title>Genomic of Parafulvivirga corallium.</title>
        <authorList>
            <person name="Wang G."/>
        </authorList>
    </citation>
    <scope>NUCLEOTIDE SEQUENCE</scope>
    <source>
        <strain evidence="4">BMA10</strain>
    </source>
</reference>
<sequence length="570" mass="64817">MRSIGISMIALLLITCTSREVEDRRPNVVLMLIDNQSYFELSRNGHQIVQTPRIDRLAKEAVNFTDFHAPPFCSPSRTALLTGRYALRAGVHNTIGGVSILHKDETTLADLLKDAGYNTSIFGKWHLGMTYPYAPRFRGFDEVFIHGGGGVSQLEDYYGNSHIDATYEHNGQYIKSKGFSTDVLFDQAIDYIDNKQKQEAPFFCFISTPAVHFPTNRHPETTKRLLERGTEDSEYLALYSMIENVDDNVGKLLDYLESSGLKENTLVILASDQGVNDRGAVEHRSGEFQNRGLGYDEKHQVYCMIQYPELTDKNPGDVNNLTGMVDVMPTILEICQVKQPDNLDGQSLKPLLAGGNGWNNERKLIVQCPRSRVREKWKNTAVKYKKWRLVDGKELYNIKEDYGQKIDIVQRHPDIVRALTETYESFWNSLSPARQLISPHILGASEAPEVRLNGMDWYVGDAPWTQGALDKKTSQGRWKVHVARDGQYRFELRRYPREAPRAIEANTATVDIGDVKKEVQIDTQAHEAMIALDLKKGTYDLKTTFKQIDDQVSWGAYYVHVSYLNTEHSH</sequence>
<dbReference type="RefSeq" id="WP_346754598.1">
    <property type="nucleotide sequence ID" value="NZ_JAUJEA010000012.1"/>
</dbReference>
<evidence type="ECO:0000256" key="2">
    <source>
        <dbReference type="ARBA" id="ARBA00022801"/>
    </source>
</evidence>
<evidence type="ECO:0000259" key="3">
    <source>
        <dbReference type="Pfam" id="PF00884"/>
    </source>
</evidence>
<dbReference type="Pfam" id="PF00884">
    <property type="entry name" value="Sulfatase"/>
    <property type="match status" value="1"/>
</dbReference>
<dbReference type="SUPFAM" id="SSF53649">
    <property type="entry name" value="Alkaline phosphatase-like"/>
    <property type="match status" value="1"/>
</dbReference>
<keyword evidence="5" id="KW-1185">Reference proteome</keyword>
<dbReference type="InterPro" id="IPR017850">
    <property type="entry name" value="Alkaline_phosphatase_core_sf"/>
</dbReference>
<evidence type="ECO:0000313" key="5">
    <source>
        <dbReference type="Proteomes" id="UP001172082"/>
    </source>
</evidence>